<accession>X1I6J6</accession>
<protein>
    <recommendedName>
        <fullName evidence="2">Radical SAM core domain-containing protein</fullName>
    </recommendedName>
</protein>
<dbReference type="InterPro" id="IPR013785">
    <property type="entry name" value="Aldolase_TIM"/>
</dbReference>
<organism evidence="1">
    <name type="scientific">marine sediment metagenome</name>
    <dbReference type="NCBI Taxonomy" id="412755"/>
    <lineage>
        <taxon>unclassified sequences</taxon>
        <taxon>metagenomes</taxon>
        <taxon>ecological metagenomes</taxon>
    </lineage>
</organism>
<dbReference type="Gene3D" id="3.20.20.70">
    <property type="entry name" value="Aldolase class I"/>
    <property type="match status" value="1"/>
</dbReference>
<dbReference type="AlphaFoldDB" id="X1I6J6"/>
<dbReference type="EMBL" id="BARU01044451">
    <property type="protein sequence ID" value="GAH77986.1"/>
    <property type="molecule type" value="Genomic_DNA"/>
</dbReference>
<sequence>DTNGALPDELKKLIKYINTVSLDFKIPTATGRPKLWNEHKKCFMIAACKNVFVKMVINENLLPQELDKVCEIIVGVDKNIPLIIQPVFECVIPNILDIQKTALERLNDVRIIPQVHKYLGLA</sequence>
<gene>
    <name evidence="1" type="ORF">S03H2_67787</name>
</gene>
<name>X1I6J6_9ZZZZ</name>
<reference evidence="1" key="1">
    <citation type="journal article" date="2014" name="Front. Microbiol.">
        <title>High frequency of phylogenetically diverse reductive dehalogenase-homologous genes in deep subseafloor sedimentary metagenomes.</title>
        <authorList>
            <person name="Kawai M."/>
            <person name="Futagami T."/>
            <person name="Toyoda A."/>
            <person name="Takaki Y."/>
            <person name="Nishi S."/>
            <person name="Hori S."/>
            <person name="Arai W."/>
            <person name="Tsubouchi T."/>
            <person name="Morono Y."/>
            <person name="Uchiyama I."/>
            <person name="Ito T."/>
            <person name="Fujiyama A."/>
            <person name="Inagaki F."/>
            <person name="Takami H."/>
        </authorList>
    </citation>
    <scope>NUCLEOTIDE SEQUENCE</scope>
    <source>
        <strain evidence="1">Expedition CK06-06</strain>
    </source>
</reference>
<feature type="non-terminal residue" evidence="1">
    <location>
        <position position="1"/>
    </location>
</feature>
<evidence type="ECO:0008006" key="2">
    <source>
        <dbReference type="Google" id="ProtNLM"/>
    </source>
</evidence>
<proteinExistence type="predicted"/>
<comment type="caution">
    <text evidence="1">The sequence shown here is derived from an EMBL/GenBank/DDBJ whole genome shotgun (WGS) entry which is preliminary data.</text>
</comment>
<evidence type="ECO:0000313" key="1">
    <source>
        <dbReference type="EMBL" id="GAH77986.1"/>
    </source>
</evidence>